<protein>
    <submittedName>
        <fullName evidence="2">Stage III sporulation protein AF</fullName>
    </submittedName>
</protein>
<feature type="transmembrane region" description="Helical" evidence="1">
    <location>
        <begin position="37"/>
        <end position="55"/>
    </location>
</feature>
<reference evidence="2 3" key="1">
    <citation type="submission" date="2017-05" db="EMBL/GenBank/DDBJ databases">
        <title>Functional genome analysis of Paenibacillus pasadenensis strain R16: insights on endophytic life style and antifungal activity.</title>
        <authorList>
            <person name="Passera A."/>
            <person name="Marcolungo L."/>
            <person name="Casati P."/>
            <person name="Brasca M."/>
            <person name="Quaglino F."/>
            <person name="Delledonne M."/>
        </authorList>
    </citation>
    <scope>NUCLEOTIDE SEQUENCE [LARGE SCALE GENOMIC DNA]</scope>
    <source>
        <strain evidence="2 3">R16</strain>
    </source>
</reference>
<evidence type="ECO:0000256" key="1">
    <source>
        <dbReference type="SAM" id="Phobius"/>
    </source>
</evidence>
<keyword evidence="1" id="KW-0472">Membrane</keyword>
<dbReference type="Proteomes" id="UP000234789">
    <property type="component" value="Unassembled WGS sequence"/>
</dbReference>
<keyword evidence="3" id="KW-1185">Reference proteome</keyword>
<keyword evidence="1" id="KW-0812">Transmembrane</keyword>
<evidence type="ECO:0000313" key="3">
    <source>
        <dbReference type="Proteomes" id="UP000234789"/>
    </source>
</evidence>
<dbReference type="EMBL" id="NFEZ01000004">
    <property type="protein sequence ID" value="PLT45546.1"/>
    <property type="molecule type" value="Genomic_DNA"/>
</dbReference>
<evidence type="ECO:0000313" key="2">
    <source>
        <dbReference type="EMBL" id="PLT45546.1"/>
    </source>
</evidence>
<keyword evidence="1" id="KW-1133">Transmembrane helix</keyword>
<comment type="caution">
    <text evidence="2">The sequence shown here is derived from an EMBL/GenBank/DDBJ whole genome shotgun (WGS) entry which is preliminary data.</text>
</comment>
<dbReference type="RefSeq" id="WP_101809009.1">
    <property type="nucleotide sequence ID" value="NZ_NFEZ01000004.1"/>
</dbReference>
<organism evidence="2 3">
    <name type="scientific">Paenibacillus pasadenensis</name>
    <dbReference type="NCBI Taxonomy" id="217090"/>
    <lineage>
        <taxon>Bacteria</taxon>
        <taxon>Bacillati</taxon>
        <taxon>Bacillota</taxon>
        <taxon>Bacilli</taxon>
        <taxon>Bacillales</taxon>
        <taxon>Paenibacillaceae</taxon>
        <taxon>Paenibacillus</taxon>
    </lineage>
</organism>
<dbReference type="InterPro" id="IPR014245">
    <property type="entry name" value="Spore_III_AF"/>
</dbReference>
<gene>
    <name evidence="2" type="ORF">B8V81_3977</name>
</gene>
<proteinExistence type="predicted"/>
<dbReference type="AlphaFoldDB" id="A0A2N5N5B7"/>
<accession>A0A2N5N5B7</accession>
<dbReference type="NCBIfam" id="TIGR02896">
    <property type="entry name" value="spore_III_AF"/>
    <property type="match status" value="1"/>
</dbReference>
<sequence>MLDWLSSWLKDVVAVVLLAALVDLLLPNQRMQRYARLVTGLIVLLVILTPLLRLVQGDFQTRLETGYREWNRELERSQVKMPSLDEILRQAEIAAGRSGEQAVALARTQLEMGIREAVERETGAAVKEVAAAVSWDGQGGGEIRSVNVRLAAAPRGEVLPAEAAAADDASAGEASIEPVKPVEPVEVRLSEPEAQEAMAGMGEASHRKADARLESRIRQIVSGSWPIGAAQVSVELEPADGS</sequence>
<name>A0A2N5N5B7_9BACL</name>
<feature type="transmembrane region" description="Helical" evidence="1">
    <location>
        <begin position="6"/>
        <end position="25"/>
    </location>
</feature>
<dbReference type="Pfam" id="PF09581">
    <property type="entry name" value="Spore_III_AF"/>
    <property type="match status" value="1"/>
</dbReference>